<gene>
    <name evidence="1" type="ORF">GBF38_019222</name>
</gene>
<evidence type="ECO:0000313" key="2">
    <source>
        <dbReference type="Proteomes" id="UP000805704"/>
    </source>
</evidence>
<dbReference type="EMBL" id="CM024807">
    <property type="protein sequence ID" value="KAG8008177.1"/>
    <property type="molecule type" value="Genomic_DNA"/>
</dbReference>
<sequence length="238" mass="25802">MYIHRHQHCTELGELWIRITQPREGGRGQTCRSTGAPNLLESPAVALRVSTGGRYQQRRAAFPTVPREGGRGRTCRSTGAPNLTNSHAATFEGESHPGDQYSQPPVLRRVPPGGQYQQCVTAFLTEPREGGRGRTCRSTGAPNLPCSPITALRVSPGGQYQQPVAAFPNLSGEGGRGRTCRSTGAPNLPYSHAAALREFFQEVSTSNRSLPSQPYLEREEGARHAEAPVPRTSHTLPL</sequence>
<organism evidence="1 2">
    <name type="scientific">Nibea albiflora</name>
    <name type="common">Yellow drum</name>
    <name type="synonym">Corvina albiflora</name>
    <dbReference type="NCBI Taxonomy" id="240163"/>
    <lineage>
        <taxon>Eukaryota</taxon>
        <taxon>Metazoa</taxon>
        <taxon>Chordata</taxon>
        <taxon>Craniata</taxon>
        <taxon>Vertebrata</taxon>
        <taxon>Euteleostomi</taxon>
        <taxon>Actinopterygii</taxon>
        <taxon>Neopterygii</taxon>
        <taxon>Teleostei</taxon>
        <taxon>Neoteleostei</taxon>
        <taxon>Acanthomorphata</taxon>
        <taxon>Eupercaria</taxon>
        <taxon>Sciaenidae</taxon>
        <taxon>Nibea</taxon>
    </lineage>
</organism>
<proteinExistence type="predicted"/>
<protein>
    <submittedName>
        <fullName evidence="1">Uncharacterized protein</fullName>
    </submittedName>
</protein>
<evidence type="ECO:0000313" key="1">
    <source>
        <dbReference type="EMBL" id="KAG8008177.1"/>
    </source>
</evidence>
<keyword evidence="2" id="KW-1185">Reference proteome</keyword>
<comment type="caution">
    <text evidence="1">The sequence shown here is derived from an EMBL/GenBank/DDBJ whole genome shotgun (WGS) entry which is preliminary data.</text>
</comment>
<reference evidence="1" key="1">
    <citation type="submission" date="2020-04" db="EMBL/GenBank/DDBJ databases">
        <title>A chromosome-scale assembly and high-density genetic map of the yellow drum (Nibea albiflora) genome.</title>
        <authorList>
            <person name="Xu D."/>
            <person name="Zhang W."/>
            <person name="Chen R."/>
            <person name="Tan P."/>
            <person name="Wang L."/>
            <person name="Song H."/>
            <person name="Tian L."/>
            <person name="Zhu Q."/>
            <person name="Wang B."/>
        </authorList>
    </citation>
    <scope>NUCLEOTIDE SEQUENCE</scope>
    <source>
        <strain evidence="1">ZJHYS-2018</strain>
    </source>
</reference>
<dbReference type="Proteomes" id="UP000805704">
    <property type="component" value="Chromosome 19"/>
</dbReference>
<accession>A0ACB7F177</accession>
<name>A0ACB7F177_NIBAL</name>